<gene>
    <name evidence="2" type="primary">ga15628</name>
    <name evidence="2" type="ORF">PR202_ga15628</name>
</gene>
<keyword evidence="3" id="KW-1185">Reference proteome</keyword>
<evidence type="ECO:0000313" key="3">
    <source>
        <dbReference type="Proteomes" id="UP001054889"/>
    </source>
</evidence>
<proteinExistence type="predicted"/>
<evidence type="ECO:0000313" key="2">
    <source>
        <dbReference type="EMBL" id="GJM98602.1"/>
    </source>
</evidence>
<comment type="caution">
    <text evidence="2">The sequence shown here is derived from an EMBL/GenBank/DDBJ whole genome shotgun (WGS) entry which is preliminary data.</text>
</comment>
<sequence>MDENDVLVEADTKDVPVAIKDALATAHPSGKFEHRVDTLDHATDHTAATDAGSTTVPRLSNIIDRFGPEDSKQRNLILVFLLLLAVTTPVVLCRSRARSRCSSCGGSRSCSASCPSIGVLIVLCSTHRL</sequence>
<dbReference type="Proteomes" id="UP001054889">
    <property type="component" value="Unassembled WGS sequence"/>
</dbReference>
<reference evidence="2" key="1">
    <citation type="journal article" date="2018" name="DNA Res.">
        <title>Multiple hybrid de novo genome assembly of finger millet, an orphan allotetraploid crop.</title>
        <authorList>
            <person name="Hatakeyama M."/>
            <person name="Aluri S."/>
            <person name="Balachadran M.T."/>
            <person name="Sivarajan S.R."/>
            <person name="Patrignani A."/>
            <person name="Gruter S."/>
            <person name="Poveda L."/>
            <person name="Shimizu-Inatsugi R."/>
            <person name="Baeten J."/>
            <person name="Francoijs K.J."/>
            <person name="Nataraja K.N."/>
            <person name="Reddy Y.A.N."/>
            <person name="Phadnis S."/>
            <person name="Ravikumar R.L."/>
            <person name="Schlapbach R."/>
            <person name="Sreeman S.M."/>
            <person name="Shimizu K.K."/>
        </authorList>
    </citation>
    <scope>NUCLEOTIDE SEQUENCE</scope>
</reference>
<accession>A0AAV5CJI3</accession>
<feature type="transmembrane region" description="Helical" evidence="1">
    <location>
        <begin position="76"/>
        <end position="93"/>
    </location>
</feature>
<name>A0AAV5CJI3_ELECO</name>
<organism evidence="2 3">
    <name type="scientific">Eleusine coracana subsp. coracana</name>
    <dbReference type="NCBI Taxonomy" id="191504"/>
    <lineage>
        <taxon>Eukaryota</taxon>
        <taxon>Viridiplantae</taxon>
        <taxon>Streptophyta</taxon>
        <taxon>Embryophyta</taxon>
        <taxon>Tracheophyta</taxon>
        <taxon>Spermatophyta</taxon>
        <taxon>Magnoliopsida</taxon>
        <taxon>Liliopsida</taxon>
        <taxon>Poales</taxon>
        <taxon>Poaceae</taxon>
        <taxon>PACMAD clade</taxon>
        <taxon>Chloridoideae</taxon>
        <taxon>Cynodonteae</taxon>
        <taxon>Eleusininae</taxon>
        <taxon>Eleusine</taxon>
    </lineage>
</organism>
<protein>
    <submittedName>
        <fullName evidence="2">Uncharacterized protein</fullName>
    </submittedName>
</protein>
<dbReference type="EMBL" id="BQKI01000007">
    <property type="protein sequence ID" value="GJM98602.1"/>
    <property type="molecule type" value="Genomic_DNA"/>
</dbReference>
<evidence type="ECO:0000256" key="1">
    <source>
        <dbReference type="SAM" id="Phobius"/>
    </source>
</evidence>
<reference evidence="2" key="2">
    <citation type="submission" date="2021-12" db="EMBL/GenBank/DDBJ databases">
        <title>Resequencing data analysis of finger millet.</title>
        <authorList>
            <person name="Hatakeyama M."/>
            <person name="Aluri S."/>
            <person name="Balachadran M.T."/>
            <person name="Sivarajan S.R."/>
            <person name="Poveda L."/>
            <person name="Shimizu-Inatsugi R."/>
            <person name="Schlapbach R."/>
            <person name="Sreeman S.M."/>
            <person name="Shimizu K.K."/>
        </authorList>
    </citation>
    <scope>NUCLEOTIDE SEQUENCE</scope>
</reference>
<keyword evidence="1" id="KW-1133">Transmembrane helix</keyword>
<keyword evidence="1" id="KW-0472">Membrane</keyword>
<dbReference type="AlphaFoldDB" id="A0AAV5CJI3"/>
<keyword evidence="1" id="KW-0812">Transmembrane</keyword>